<dbReference type="Gene3D" id="3.40.50.300">
    <property type="entry name" value="P-loop containing nucleotide triphosphate hydrolases"/>
    <property type="match status" value="1"/>
</dbReference>
<dbReference type="OrthoDB" id="6338989at2759"/>
<evidence type="ECO:0000313" key="3">
    <source>
        <dbReference type="Proteomes" id="UP000283509"/>
    </source>
</evidence>
<gene>
    <name evidence="2" type="ORF">C7M84_001766</name>
</gene>
<proteinExistence type="predicted"/>
<comment type="caution">
    <text evidence="2">The sequence shown here is derived from an EMBL/GenBank/DDBJ whole genome shotgun (WGS) entry which is preliminary data.</text>
</comment>
<sequence>MVASEALRVGNTSARPRVGLHHRHSQRNYHSVFQLRYPTLCDFPSPNFDWQIRFVDARDTRMTSNLNNNVPGLDMKDHNYLKFYIGVMRVGHRVCVDAFTWGYQGGSEPIKEVLFTLPGYNNTRFRKDFDGSQRRKIENGDPVGDFDITLIYKLMQMVCGLKVAGDSDWVSPESDSLEYCLYAIKTKRNATLRRAGQRFGVDESEILAKTAAMERDIIGIRDSPVPPATVAEYEKERRAYERECILKECSEEFARLAECVALVDIAGRKVNVSKIFTYPKLKRDETHIVQRQLTVAESYVEIPDILTARDCDESRPQVVLFSALSGMGKSTLLKFIVDRNLSDRNAICNLDSFDAVLYLECLNVGFSSLSELFGLLLPRTFSKYQPQEFQQHMFSLRILLLLDDIEALDAKSFGVLEEFFRLMSPEARIVATASREKAKEIQKRIVTQHKRVLFLEVEGIPDDQTVQHVWKIMQHGIRNASIDEECGNKLYNLITAKRPCLQDHLRSPEVLNALAICWAFYPERINNSTTVTEIFILIQELISQKVLQNITRSLLPGMITKAIVRSKLSNFLETLSRVAAKSLVKGYNVIEQKDLLTLIKKCRKLELEEESLISAFLNYTHEQGSNVLNCPRNVVFAQRSTMQYYAANFLCRRCVRRQTALRDLLRLQAKEIGDAIGPNLQAMVKYLLGLLAVHMPERLKERAAEIVSLLKDAGVDKTSQWLQYIDEAKEEPTITREILNQMGDEWKVEDFAISSTLVHILKIKAPRRLTVTVCESAANFPHLREVLEICSETPDLTLSLHLYQHFWSEKSETSDEYLDIVVGKSCYLEHFAGRLSAEALLRLPASLQRLALHVTPDMIPPLNQTLERMSDLGLLYLNLDASPETPPSEIQPLRIPSEDTQLVVDMWRVKESSSEWSCQVARALSTSYKRLVLRSSELDLQGCQKWLEGLRQRGVKASEIVVGSTHAMADDGIEHLQQMADGVECSKFVWLKV</sequence>
<dbReference type="Proteomes" id="UP000283509">
    <property type="component" value="Unassembled WGS sequence"/>
</dbReference>
<keyword evidence="3" id="KW-1185">Reference proteome</keyword>
<dbReference type="InterPro" id="IPR027417">
    <property type="entry name" value="P-loop_NTPase"/>
</dbReference>
<protein>
    <recommendedName>
        <fullName evidence="1">NACHT domain-containing protein</fullName>
    </recommendedName>
</protein>
<dbReference type="AlphaFoldDB" id="A0A3R7QHY5"/>
<reference evidence="2 3" key="1">
    <citation type="submission" date="2018-04" db="EMBL/GenBank/DDBJ databases">
        <authorList>
            <person name="Zhang X."/>
            <person name="Yuan J."/>
            <person name="Li F."/>
            <person name="Xiang J."/>
        </authorList>
    </citation>
    <scope>NUCLEOTIDE SEQUENCE [LARGE SCALE GENOMIC DNA]</scope>
    <source>
        <tissue evidence="2">Muscle</tissue>
    </source>
</reference>
<dbReference type="Pfam" id="PF05729">
    <property type="entry name" value="NACHT"/>
    <property type="match status" value="1"/>
</dbReference>
<reference evidence="2 3" key="2">
    <citation type="submission" date="2019-01" db="EMBL/GenBank/DDBJ databases">
        <title>The decoding of complex shrimp genome reveals the adaptation for benthos swimmer, frequently molting mechanism and breeding impact on genome.</title>
        <authorList>
            <person name="Sun Y."/>
            <person name="Gao Y."/>
            <person name="Yu Y."/>
        </authorList>
    </citation>
    <scope>NUCLEOTIDE SEQUENCE [LARGE SCALE GENOMIC DNA]</scope>
    <source>
        <tissue evidence="2">Muscle</tissue>
    </source>
</reference>
<dbReference type="InterPro" id="IPR007111">
    <property type="entry name" value="NACHT_NTPase"/>
</dbReference>
<name>A0A3R7QHY5_PENVA</name>
<dbReference type="SUPFAM" id="SSF52540">
    <property type="entry name" value="P-loop containing nucleoside triphosphate hydrolases"/>
    <property type="match status" value="1"/>
</dbReference>
<organism evidence="2 3">
    <name type="scientific">Penaeus vannamei</name>
    <name type="common">Whiteleg shrimp</name>
    <name type="synonym">Litopenaeus vannamei</name>
    <dbReference type="NCBI Taxonomy" id="6689"/>
    <lineage>
        <taxon>Eukaryota</taxon>
        <taxon>Metazoa</taxon>
        <taxon>Ecdysozoa</taxon>
        <taxon>Arthropoda</taxon>
        <taxon>Crustacea</taxon>
        <taxon>Multicrustacea</taxon>
        <taxon>Malacostraca</taxon>
        <taxon>Eumalacostraca</taxon>
        <taxon>Eucarida</taxon>
        <taxon>Decapoda</taxon>
        <taxon>Dendrobranchiata</taxon>
        <taxon>Penaeoidea</taxon>
        <taxon>Penaeidae</taxon>
        <taxon>Penaeus</taxon>
    </lineage>
</organism>
<accession>A0A3R7QHY5</accession>
<dbReference type="EMBL" id="QCYY01001233">
    <property type="protein sequence ID" value="ROT79502.1"/>
    <property type="molecule type" value="Genomic_DNA"/>
</dbReference>
<evidence type="ECO:0000313" key="2">
    <source>
        <dbReference type="EMBL" id="ROT79502.1"/>
    </source>
</evidence>
<evidence type="ECO:0000259" key="1">
    <source>
        <dbReference type="Pfam" id="PF05729"/>
    </source>
</evidence>
<feature type="domain" description="NACHT" evidence="1">
    <location>
        <begin position="325"/>
        <end position="472"/>
    </location>
</feature>